<evidence type="ECO:0000313" key="12">
    <source>
        <dbReference type="Proteomes" id="UP000002724"/>
    </source>
</evidence>
<dbReference type="RefSeq" id="WP_012506999.1">
    <property type="nucleotide sequence ID" value="NC_011060.1"/>
</dbReference>
<dbReference type="HOGENOM" id="CLU_130257_10_3_10"/>
<dbReference type="STRING" id="324925.Ppha_0157"/>
<sequence length="109" mass="12636">MKHKMIGGMTSNQTMQRDQALRTLSSHKAELEERYGVKKVGIFGSVARNSARDDSDIDIVVEMEPNILLRVQLKEELEQLLGSKVDLIRYWKRMNPFLKARIDKEAQYV</sequence>
<accession>B4SB80</accession>
<keyword evidence="3" id="KW-0808">Transferase</keyword>
<dbReference type="KEGG" id="pph:Ppha_0157"/>
<dbReference type="PANTHER" id="PTHR33571:SF14">
    <property type="entry name" value="PROTEIN ADENYLYLTRANSFERASE MJ0435-RELATED"/>
    <property type="match status" value="1"/>
</dbReference>
<dbReference type="GO" id="GO:0046872">
    <property type="term" value="F:metal ion binding"/>
    <property type="evidence" value="ECO:0007669"/>
    <property type="project" value="UniProtKB-KW"/>
</dbReference>
<evidence type="ECO:0000256" key="4">
    <source>
        <dbReference type="ARBA" id="ARBA00022695"/>
    </source>
</evidence>
<dbReference type="Pfam" id="PF01909">
    <property type="entry name" value="NTP_transf_2"/>
    <property type="match status" value="1"/>
</dbReference>
<reference evidence="11 12" key="1">
    <citation type="submission" date="2008-06" db="EMBL/GenBank/DDBJ databases">
        <title>Complete sequence of Pelodictyon phaeoclathratiforme BU-1.</title>
        <authorList>
            <consortium name="US DOE Joint Genome Institute"/>
            <person name="Lucas S."/>
            <person name="Copeland A."/>
            <person name="Lapidus A."/>
            <person name="Glavina del Rio T."/>
            <person name="Dalin E."/>
            <person name="Tice H."/>
            <person name="Bruce D."/>
            <person name="Goodwin L."/>
            <person name="Pitluck S."/>
            <person name="Schmutz J."/>
            <person name="Larimer F."/>
            <person name="Land M."/>
            <person name="Hauser L."/>
            <person name="Kyrpides N."/>
            <person name="Mikhailova N."/>
            <person name="Liu Z."/>
            <person name="Li T."/>
            <person name="Zhao F."/>
            <person name="Overmann J."/>
            <person name="Bryant D.A."/>
            <person name="Richardson P."/>
        </authorList>
    </citation>
    <scope>NUCLEOTIDE SEQUENCE [LARGE SCALE GENOMIC DNA]</scope>
    <source>
        <strain evidence="12">DSM 5477 / BU-1</strain>
    </source>
</reference>
<dbReference type="CDD" id="cd05403">
    <property type="entry name" value="NT_KNTase_like"/>
    <property type="match status" value="1"/>
</dbReference>
<organism evidence="11 12">
    <name type="scientific">Pelodictyon phaeoclathratiforme (strain DSM 5477 / BU-1)</name>
    <dbReference type="NCBI Taxonomy" id="324925"/>
    <lineage>
        <taxon>Bacteria</taxon>
        <taxon>Pseudomonadati</taxon>
        <taxon>Chlorobiota</taxon>
        <taxon>Chlorobiia</taxon>
        <taxon>Chlorobiales</taxon>
        <taxon>Chlorobiaceae</taxon>
        <taxon>Chlorobium/Pelodictyon group</taxon>
        <taxon>Pelodictyon</taxon>
    </lineage>
</organism>
<dbReference type="PANTHER" id="PTHR33571">
    <property type="entry name" value="SSL8005 PROTEIN"/>
    <property type="match status" value="1"/>
</dbReference>
<name>B4SB80_PELPB</name>
<dbReference type="InterPro" id="IPR052038">
    <property type="entry name" value="Type-VII_TA_antitoxin"/>
</dbReference>
<keyword evidence="5" id="KW-0479">Metal-binding</keyword>
<dbReference type="EMBL" id="CP001110">
    <property type="protein sequence ID" value="ACF42501.1"/>
    <property type="molecule type" value="Genomic_DNA"/>
</dbReference>
<keyword evidence="6" id="KW-0547">Nucleotide-binding</keyword>
<evidence type="ECO:0000256" key="7">
    <source>
        <dbReference type="ARBA" id="ARBA00022840"/>
    </source>
</evidence>
<comment type="similarity">
    <text evidence="9">Belongs to the MntA antitoxin family.</text>
</comment>
<gene>
    <name evidence="11" type="ordered locus">Ppha_0157</name>
</gene>
<dbReference type="Proteomes" id="UP000002724">
    <property type="component" value="Chromosome"/>
</dbReference>
<evidence type="ECO:0000256" key="9">
    <source>
        <dbReference type="ARBA" id="ARBA00038276"/>
    </source>
</evidence>
<keyword evidence="2" id="KW-1277">Toxin-antitoxin system</keyword>
<dbReference type="InterPro" id="IPR002934">
    <property type="entry name" value="Polymerase_NTP_transf_dom"/>
</dbReference>
<dbReference type="Gene3D" id="3.30.460.10">
    <property type="entry name" value="Beta Polymerase, domain 2"/>
    <property type="match status" value="1"/>
</dbReference>
<keyword evidence="4" id="KW-0548">Nucleotidyltransferase</keyword>
<evidence type="ECO:0000256" key="6">
    <source>
        <dbReference type="ARBA" id="ARBA00022741"/>
    </source>
</evidence>
<evidence type="ECO:0000256" key="3">
    <source>
        <dbReference type="ARBA" id="ARBA00022679"/>
    </source>
</evidence>
<keyword evidence="12" id="KW-1185">Reference proteome</keyword>
<evidence type="ECO:0000256" key="1">
    <source>
        <dbReference type="ARBA" id="ARBA00001946"/>
    </source>
</evidence>
<evidence type="ECO:0000256" key="8">
    <source>
        <dbReference type="ARBA" id="ARBA00022842"/>
    </source>
</evidence>
<dbReference type="GO" id="GO:0016779">
    <property type="term" value="F:nucleotidyltransferase activity"/>
    <property type="evidence" value="ECO:0007669"/>
    <property type="project" value="UniProtKB-KW"/>
</dbReference>
<keyword evidence="8" id="KW-0460">Magnesium</keyword>
<evidence type="ECO:0000256" key="5">
    <source>
        <dbReference type="ARBA" id="ARBA00022723"/>
    </source>
</evidence>
<feature type="domain" description="Polymerase nucleotidyl transferase" evidence="10">
    <location>
        <begin position="25"/>
        <end position="108"/>
    </location>
</feature>
<keyword evidence="7" id="KW-0067">ATP-binding</keyword>
<dbReference type="SUPFAM" id="SSF81301">
    <property type="entry name" value="Nucleotidyltransferase"/>
    <property type="match status" value="1"/>
</dbReference>
<dbReference type="eggNOG" id="COG1669">
    <property type="taxonomic scope" value="Bacteria"/>
</dbReference>
<comment type="cofactor">
    <cofactor evidence="1">
        <name>Mg(2+)</name>
        <dbReference type="ChEBI" id="CHEBI:18420"/>
    </cofactor>
</comment>
<evidence type="ECO:0000259" key="10">
    <source>
        <dbReference type="Pfam" id="PF01909"/>
    </source>
</evidence>
<evidence type="ECO:0000256" key="2">
    <source>
        <dbReference type="ARBA" id="ARBA00022649"/>
    </source>
</evidence>
<dbReference type="GO" id="GO:0005524">
    <property type="term" value="F:ATP binding"/>
    <property type="evidence" value="ECO:0007669"/>
    <property type="project" value="UniProtKB-KW"/>
</dbReference>
<protein>
    <submittedName>
        <fullName evidence="11">DNA polymerase beta domain protein region</fullName>
    </submittedName>
</protein>
<dbReference type="AlphaFoldDB" id="B4SB80"/>
<dbReference type="InterPro" id="IPR043519">
    <property type="entry name" value="NT_sf"/>
</dbReference>
<evidence type="ECO:0000313" key="11">
    <source>
        <dbReference type="EMBL" id="ACF42501.1"/>
    </source>
</evidence>
<proteinExistence type="inferred from homology"/>